<keyword evidence="4 7" id="KW-0808">Transferase</keyword>
<dbReference type="EMBL" id="SMFV01000001">
    <property type="protein sequence ID" value="TCK06433.1"/>
    <property type="molecule type" value="Genomic_DNA"/>
</dbReference>
<dbReference type="CDD" id="cd02440">
    <property type="entry name" value="AdoMet_MTases"/>
    <property type="match status" value="1"/>
</dbReference>
<keyword evidence="5 7" id="KW-0949">S-adenosyl-L-methionine</keyword>
<dbReference type="InterPro" id="IPR011530">
    <property type="entry name" value="rRNA_adenine_dimethylase"/>
</dbReference>
<dbReference type="Gene3D" id="1.10.8.100">
    <property type="entry name" value="Ribosomal RNA adenine dimethylase-like, domain 2"/>
    <property type="match status" value="1"/>
</dbReference>
<comment type="subcellular location">
    <subcellularLocation>
        <location evidence="7">Cytoplasm</location>
    </subcellularLocation>
</comment>
<evidence type="ECO:0000256" key="1">
    <source>
        <dbReference type="ARBA" id="ARBA00022490"/>
    </source>
</evidence>
<dbReference type="NCBIfam" id="TIGR00755">
    <property type="entry name" value="ksgA"/>
    <property type="match status" value="1"/>
</dbReference>
<dbReference type="InterPro" id="IPR020598">
    <property type="entry name" value="rRNA_Ade_methylase_Trfase_N"/>
</dbReference>
<feature type="domain" description="Ribosomal RNA adenine methylase transferase N-terminal" evidence="9">
    <location>
        <begin position="18"/>
        <end position="185"/>
    </location>
</feature>
<name>A0A4R1GHC9_9BACT</name>
<dbReference type="InterPro" id="IPR023165">
    <property type="entry name" value="rRNA_Ade_diMease-like_C"/>
</dbReference>
<keyword evidence="6 7" id="KW-0694">RNA-binding</keyword>
<comment type="catalytic activity">
    <reaction evidence="7">
        <text>adenosine(1518)/adenosine(1519) in 16S rRNA + 4 S-adenosyl-L-methionine = N(6)-dimethyladenosine(1518)/N(6)-dimethyladenosine(1519) in 16S rRNA + 4 S-adenosyl-L-homocysteine + 4 H(+)</text>
        <dbReference type="Rhea" id="RHEA:19609"/>
        <dbReference type="Rhea" id="RHEA-COMP:10232"/>
        <dbReference type="Rhea" id="RHEA-COMP:10233"/>
        <dbReference type="ChEBI" id="CHEBI:15378"/>
        <dbReference type="ChEBI" id="CHEBI:57856"/>
        <dbReference type="ChEBI" id="CHEBI:59789"/>
        <dbReference type="ChEBI" id="CHEBI:74411"/>
        <dbReference type="ChEBI" id="CHEBI:74493"/>
        <dbReference type="EC" id="2.1.1.182"/>
    </reaction>
</comment>
<keyword evidence="11" id="KW-1185">Reference proteome</keyword>
<reference evidence="10 11" key="1">
    <citation type="submission" date="2019-03" db="EMBL/GenBank/DDBJ databases">
        <title>Genomic Encyclopedia of Archaeal and Bacterial Type Strains, Phase II (KMG-II): from individual species to whole genera.</title>
        <authorList>
            <person name="Goeker M."/>
        </authorList>
    </citation>
    <scope>NUCLEOTIDE SEQUENCE [LARGE SCALE GENOMIC DNA]</scope>
    <source>
        <strain evidence="10 11">DSM 24425</strain>
    </source>
</reference>
<dbReference type="InterPro" id="IPR020596">
    <property type="entry name" value="rRNA_Ade_Mease_Trfase_CS"/>
</dbReference>
<accession>A0A4R1GHC9</accession>
<dbReference type="PROSITE" id="PS51689">
    <property type="entry name" value="SAM_RNA_A_N6_MT"/>
    <property type="match status" value="1"/>
</dbReference>
<dbReference type="RefSeq" id="WP_132524971.1">
    <property type="nucleotide sequence ID" value="NZ_SMFV01000001.1"/>
</dbReference>
<evidence type="ECO:0000256" key="5">
    <source>
        <dbReference type="ARBA" id="ARBA00022691"/>
    </source>
</evidence>
<dbReference type="SUPFAM" id="SSF53335">
    <property type="entry name" value="S-adenosyl-L-methionine-dependent methyltransferases"/>
    <property type="match status" value="1"/>
</dbReference>
<gene>
    <name evidence="7" type="primary">rsmA</name>
    <name evidence="7" type="synonym">ksgA</name>
    <name evidence="10" type="ORF">CLV27_0234</name>
</gene>
<feature type="binding site" evidence="7 8">
    <location>
        <position position="101"/>
    </location>
    <ligand>
        <name>S-adenosyl-L-methionine</name>
        <dbReference type="ChEBI" id="CHEBI:59789"/>
    </ligand>
</feature>
<dbReference type="InterPro" id="IPR029063">
    <property type="entry name" value="SAM-dependent_MTases_sf"/>
</dbReference>
<feature type="binding site" evidence="7 8">
    <location>
        <position position="60"/>
    </location>
    <ligand>
        <name>S-adenosyl-L-methionine</name>
        <dbReference type="ChEBI" id="CHEBI:59789"/>
    </ligand>
</feature>
<feature type="binding site" evidence="7 8">
    <location>
        <position position="13"/>
    </location>
    <ligand>
        <name>S-adenosyl-L-methionine</name>
        <dbReference type="ChEBI" id="CHEBI:59789"/>
    </ligand>
</feature>
<keyword evidence="1 7" id="KW-0963">Cytoplasm</keyword>
<evidence type="ECO:0000313" key="10">
    <source>
        <dbReference type="EMBL" id="TCK06433.1"/>
    </source>
</evidence>
<feature type="binding site" evidence="7 8">
    <location>
        <position position="11"/>
    </location>
    <ligand>
        <name>S-adenosyl-L-methionine</name>
        <dbReference type="ChEBI" id="CHEBI:59789"/>
    </ligand>
</feature>
<dbReference type="Proteomes" id="UP000295777">
    <property type="component" value="Unassembled WGS sequence"/>
</dbReference>
<evidence type="ECO:0000259" key="9">
    <source>
        <dbReference type="SMART" id="SM00650"/>
    </source>
</evidence>
<dbReference type="Pfam" id="PF00398">
    <property type="entry name" value="RrnaAD"/>
    <property type="match status" value="1"/>
</dbReference>
<dbReference type="SMART" id="SM00650">
    <property type="entry name" value="rADc"/>
    <property type="match status" value="1"/>
</dbReference>
<proteinExistence type="inferred from homology"/>
<comment type="function">
    <text evidence="7">Specifically dimethylates two adjacent adenosines (A1518 and A1519) in the loop of a conserved hairpin near the 3'-end of 16S rRNA in the 30S particle. May play a critical role in biogenesis of 30S subunits.</text>
</comment>
<evidence type="ECO:0000256" key="2">
    <source>
        <dbReference type="ARBA" id="ARBA00022552"/>
    </source>
</evidence>
<comment type="similarity">
    <text evidence="7">Belongs to the class I-like SAM-binding methyltransferase superfamily. rRNA adenine N(6)-methyltransferase family. RsmA subfamily.</text>
</comment>
<dbReference type="PROSITE" id="PS01131">
    <property type="entry name" value="RRNA_A_DIMETH"/>
    <property type="match status" value="1"/>
</dbReference>
<dbReference type="PANTHER" id="PTHR11727:SF7">
    <property type="entry name" value="DIMETHYLADENOSINE TRANSFERASE-RELATED"/>
    <property type="match status" value="1"/>
</dbReference>
<keyword evidence="3 7" id="KW-0489">Methyltransferase</keyword>
<dbReference type="HAMAP" id="MF_00607">
    <property type="entry name" value="16SrRNA_methyltr_A"/>
    <property type="match status" value="1"/>
</dbReference>
<dbReference type="GO" id="GO:0003723">
    <property type="term" value="F:RNA binding"/>
    <property type="evidence" value="ECO:0007669"/>
    <property type="project" value="UniProtKB-UniRule"/>
</dbReference>
<protein>
    <recommendedName>
        <fullName evidence="7">Ribosomal RNA small subunit methyltransferase A</fullName>
        <ecNumber evidence="7">2.1.1.182</ecNumber>
    </recommendedName>
    <alternativeName>
        <fullName evidence="7">16S rRNA (adenine(1518)-N(6)/adenine(1519)-N(6))-dimethyltransferase</fullName>
    </alternativeName>
    <alternativeName>
        <fullName evidence="7">16S rRNA dimethyladenosine transferase</fullName>
    </alternativeName>
    <alternativeName>
        <fullName evidence="7">16S rRNA dimethylase</fullName>
    </alternativeName>
    <alternativeName>
        <fullName evidence="7">S-adenosylmethionine-6-N', N'-adenosyl(rRNA) dimethyltransferase</fullName>
    </alternativeName>
</protein>
<evidence type="ECO:0000313" key="11">
    <source>
        <dbReference type="Proteomes" id="UP000295777"/>
    </source>
</evidence>
<dbReference type="InterPro" id="IPR001737">
    <property type="entry name" value="KsgA/Erm"/>
</dbReference>
<evidence type="ECO:0000256" key="7">
    <source>
        <dbReference type="HAMAP-Rule" id="MF_00607"/>
    </source>
</evidence>
<feature type="binding site" evidence="7 8">
    <location>
        <position position="83"/>
    </location>
    <ligand>
        <name>S-adenosyl-L-methionine</name>
        <dbReference type="ChEBI" id="CHEBI:59789"/>
    </ligand>
</feature>
<evidence type="ECO:0000256" key="8">
    <source>
        <dbReference type="PROSITE-ProRule" id="PRU01026"/>
    </source>
</evidence>
<keyword evidence="2 7" id="KW-0698">rRNA processing</keyword>
<dbReference type="AlphaFoldDB" id="A0A4R1GHC9"/>
<evidence type="ECO:0000256" key="3">
    <source>
        <dbReference type="ARBA" id="ARBA00022603"/>
    </source>
</evidence>
<dbReference type="PANTHER" id="PTHR11727">
    <property type="entry name" value="DIMETHYLADENOSINE TRANSFERASE"/>
    <property type="match status" value="1"/>
</dbReference>
<comment type="caution">
    <text evidence="10">The sequence shown here is derived from an EMBL/GenBank/DDBJ whole genome shotgun (WGS) entry which is preliminary data.</text>
</comment>
<dbReference type="GO" id="GO:0005829">
    <property type="term" value="C:cytosol"/>
    <property type="evidence" value="ECO:0007669"/>
    <property type="project" value="TreeGrafter"/>
</dbReference>
<organism evidence="10 11">
    <name type="scientific">Phorcysia thermohydrogeniphila</name>
    <dbReference type="NCBI Taxonomy" id="936138"/>
    <lineage>
        <taxon>Bacteria</taxon>
        <taxon>Pseudomonadati</taxon>
        <taxon>Aquificota</taxon>
        <taxon>Aquificia</taxon>
        <taxon>Desulfurobacteriales</taxon>
        <taxon>Desulfurobacteriaceae</taxon>
        <taxon>Phorcysia</taxon>
    </lineage>
</organism>
<dbReference type="Gene3D" id="3.40.50.150">
    <property type="entry name" value="Vaccinia Virus protein VP39"/>
    <property type="match status" value="1"/>
</dbReference>
<evidence type="ECO:0000256" key="6">
    <source>
        <dbReference type="ARBA" id="ARBA00022884"/>
    </source>
</evidence>
<sequence length="248" mass="28606">MSRLKKSLGQHFLRDKNVVKRIVDAGKLSPEDRVLEIGPGGGALTEEIVSRNLKEFIAVEIDPEWVSFLTEKFGDKVKIINADATDFDFSSLGGKFVYFGNLPYNVSTAILRNLLTHRKTLKKGIFMVQKEVADRLTAKKGKEYGYFPALLSLFFDIKKLFNVPPKAFIPPPKVMSTVIEVTPKEFEIEEKEIKEFESFLKRAFSQRRKKLKKNLGLKELPEELKEFKDKRAEEIPPEELLRIFRLLR</sequence>
<dbReference type="EC" id="2.1.1.182" evidence="7"/>
<feature type="binding site" evidence="7 8">
    <location>
        <position position="38"/>
    </location>
    <ligand>
        <name>S-adenosyl-L-methionine</name>
        <dbReference type="ChEBI" id="CHEBI:59789"/>
    </ligand>
</feature>
<evidence type="ECO:0000256" key="4">
    <source>
        <dbReference type="ARBA" id="ARBA00022679"/>
    </source>
</evidence>
<dbReference type="OrthoDB" id="9814755at2"/>
<dbReference type="GO" id="GO:0052908">
    <property type="term" value="F:16S rRNA (adenine(1518)-N(6)/adenine(1519)-N(6))-dimethyltransferase activity"/>
    <property type="evidence" value="ECO:0007669"/>
    <property type="project" value="UniProtKB-EC"/>
</dbReference>